<name>A0A382K224_9ZZZZ</name>
<sequence length="391" mass="40591">MNGAESLVQTLLDGRVDVCFTNPGTSEMHFCAALDQIDGMHCILCLFEGVVTGAADGYGRMLDRPAATLLHLGPGLGNGLSNLHNAKKARTPIVNIIGEHATYHVEYDAPLTADIEGIARPVSDWVCTSADSTSVASDAARAIAASCVSPGAVATLVLPADTAWGRSNGPARVISPAMPVKPESSAVQDCARALRSGEPAMLLLGGKALRAGPLETAGRIAVGTGASMRSELMAARTERGAGRVSIERIPYPVDQAVEILKDVRHLILVGTVKPVAFFAYPDKPSLLTPPDCEVHTLAGPADDLPAALDWLAEELGVRTTAPELQVSQRPDLVSGALTTESIGSAVGHLLPENAIVCDESITSGRGLHLFTRGCAPHDWLAGTGGAIGRGL</sequence>
<protein>
    <recommendedName>
        <fullName evidence="2">Thiamine pyrophosphate enzyme N-terminal TPP-binding domain-containing protein</fullName>
    </recommendedName>
</protein>
<feature type="domain" description="Thiamine pyrophosphate enzyme N-terminal TPP-binding" evidence="2">
    <location>
        <begin position="1"/>
        <end position="106"/>
    </location>
</feature>
<dbReference type="CDD" id="cd07035">
    <property type="entry name" value="TPP_PYR_POX_like"/>
    <property type="match status" value="1"/>
</dbReference>
<dbReference type="PANTHER" id="PTHR18968:SF86">
    <property type="entry name" value="ACETOLACTATE SYNTHASE LARGE SUBUNIT ILVX-RELATED"/>
    <property type="match status" value="1"/>
</dbReference>
<dbReference type="InterPro" id="IPR029061">
    <property type="entry name" value="THDP-binding"/>
</dbReference>
<dbReference type="NCBIfam" id="NF005760">
    <property type="entry name" value="PRK07586.1"/>
    <property type="match status" value="1"/>
</dbReference>
<dbReference type="GO" id="GO:0050660">
    <property type="term" value="F:flavin adenine dinucleotide binding"/>
    <property type="evidence" value="ECO:0007669"/>
    <property type="project" value="TreeGrafter"/>
</dbReference>
<organism evidence="3">
    <name type="scientific">marine metagenome</name>
    <dbReference type="NCBI Taxonomy" id="408172"/>
    <lineage>
        <taxon>unclassified sequences</taxon>
        <taxon>metagenomes</taxon>
        <taxon>ecological metagenomes</taxon>
    </lineage>
</organism>
<evidence type="ECO:0000259" key="2">
    <source>
        <dbReference type="Pfam" id="PF02776"/>
    </source>
</evidence>
<dbReference type="InterPro" id="IPR012001">
    <property type="entry name" value="Thiamin_PyroP_enz_TPP-bd_dom"/>
</dbReference>
<dbReference type="EMBL" id="UINC01077698">
    <property type="protein sequence ID" value="SVC18056.1"/>
    <property type="molecule type" value="Genomic_DNA"/>
</dbReference>
<dbReference type="PANTHER" id="PTHR18968">
    <property type="entry name" value="THIAMINE PYROPHOSPHATE ENZYMES"/>
    <property type="match status" value="1"/>
</dbReference>
<proteinExistence type="inferred from homology"/>
<dbReference type="GO" id="GO:0030976">
    <property type="term" value="F:thiamine pyrophosphate binding"/>
    <property type="evidence" value="ECO:0007669"/>
    <property type="project" value="InterPro"/>
</dbReference>
<dbReference type="InterPro" id="IPR045229">
    <property type="entry name" value="TPP_enz"/>
</dbReference>
<dbReference type="AlphaFoldDB" id="A0A382K224"/>
<gene>
    <name evidence="3" type="ORF">METZ01_LOCUS270910</name>
</gene>
<dbReference type="GO" id="GO:0003984">
    <property type="term" value="F:acetolactate synthase activity"/>
    <property type="evidence" value="ECO:0007669"/>
    <property type="project" value="TreeGrafter"/>
</dbReference>
<dbReference type="Pfam" id="PF02776">
    <property type="entry name" value="TPP_enzyme_N"/>
    <property type="match status" value="1"/>
</dbReference>
<feature type="non-terminal residue" evidence="3">
    <location>
        <position position="391"/>
    </location>
</feature>
<reference evidence="3" key="1">
    <citation type="submission" date="2018-05" db="EMBL/GenBank/DDBJ databases">
        <authorList>
            <person name="Lanie J.A."/>
            <person name="Ng W.-L."/>
            <person name="Kazmierczak K.M."/>
            <person name="Andrzejewski T.M."/>
            <person name="Davidsen T.M."/>
            <person name="Wayne K.J."/>
            <person name="Tettelin H."/>
            <person name="Glass J.I."/>
            <person name="Rusch D."/>
            <person name="Podicherti R."/>
            <person name="Tsui H.-C.T."/>
            <person name="Winkler M.E."/>
        </authorList>
    </citation>
    <scope>NUCLEOTIDE SEQUENCE</scope>
</reference>
<accession>A0A382K224</accession>
<evidence type="ECO:0000256" key="1">
    <source>
        <dbReference type="ARBA" id="ARBA00007812"/>
    </source>
</evidence>
<dbReference type="SUPFAM" id="SSF52518">
    <property type="entry name" value="Thiamin diphosphate-binding fold (THDP-binding)"/>
    <property type="match status" value="1"/>
</dbReference>
<dbReference type="Gene3D" id="3.40.50.970">
    <property type="match status" value="1"/>
</dbReference>
<comment type="similarity">
    <text evidence="1">Belongs to the TPP enzyme family.</text>
</comment>
<evidence type="ECO:0000313" key="3">
    <source>
        <dbReference type="EMBL" id="SVC18056.1"/>
    </source>
</evidence>